<proteinExistence type="predicted"/>
<evidence type="ECO:0000313" key="2">
    <source>
        <dbReference type="EMBL" id="GBP45731.1"/>
    </source>
</evidence>
<accession>A0A4C1W3V0</accession>
<feature type="region of interest" description="Disordered" evidence="1">
    <location>
        <begin position="1"/>
        <end position="42"/>
    </location>
</feature>
<evidence type="ECO:0000256" key="1">
    <source>
        <dbReference type="SAM" id="MobiDB-lite"/>
    </source>
</evidence>
<dbReference type="AlphaFoldDB" id="A0A4C1W3V0"/>
<keyword evidence="3" id="KW-1185">Reference proteome</keyword>
<gene>
    <name evidence="2" type="ORF">EVAR_44959_1</name>
</gene>
<protein>
    <submittedName>
        <fullName evidence="2">Uncharacterized protein</fullName>
    </submittedName>
</protein>
<dbReference type="Proteomes" id="UP000299102">
    <property type="component" value="Unassembled WGS sequence"/>
</dbReference>
<reference evidence="2 3" key="1">
    <citation type="journal article" date="2019" name="Commun. Biol.">
        <title>The bagworm genome reveals a unique fibroin gene that provides high tensile strength.</title>
        <authorList>
            <person name="Kono N."/>
            <person name="Nakamura H."/>
            <person name="Ohtoshi R."/>
            <person name="Tomita M."/>
            <person name="Numata K."/>
            <person name="Arakawa K."/>
        </authorList>
    </citation>
    <scope>NUCLEOTIDE SEQUENCE [LARGE SCALE GENOMIC DNA]</scope>
</reference>
<sequence length="125" mass="13885">MSSATNSMIWERASAQEGRSEEERSGLLRTGPRLCPNSKEIDPMHWDSGLARRVGALLFRMQRSNLSLSTKVSSPQPQRGQEGGTLNLYSHYMEDIVVGKDTNQERGDMISDERSGTVVSIRSSV</sequence>
<comment type="caution">
    <text evidence="2">The sequence shown here is derived from an EMBL/GenBank/DDBJ whole genome shotgun (WGS) entry which is preliminary data.</text>
</comment>
<evidence type="ECO:0000313" key="3">
    <source>
        <dbReference type="Proteomes" id="UP000299102"/>
    </source>
</evidence>
<dbReference type="EMBL" id="BGZK01000470">
    <property type="protein sequence ID" value="GBP45731.1"/>
    <property type="molecule type" value="Genomic_DNA"/>
</dbReference>
<organism evidence="2 3">
    <name type="scientific">Eumeta variegata</name>
    <name type="common">Bagworm moth</name>
    <name type="synonym">Eumeta japonica</name>
    <dbReference type="NCBI Taxonomy" id="151549"/>
    <lineage>
        <taxon>Eukaryota</taxon>
        <taxon>Metazoa</taxon>
        <taxon>Ecdysozoa</taxon>
        <taxon>Arthropoda</taxon>
        <taxon>Hexapoda</taxon>
        <taxon>Insecta</taxon>
        <taxon>Pterygota</taxon>
        <taxon>Neoptera</taxon>
        <taxon>Endopterygota</taxon>
        <taxon>Lepidoptera</taxon>
        <taxon>Glossata</taxon>
        <taxon>Ditrysia</taxon>
        <taxon>Tineoidea</taxon>
        <taxon>Psychidae</taxon>
        <taxon>Oiketicinae</taxon>
        <taxon>Eumeta</taxon>
    </lineage>
</organism>
<name>A0A4C1W3V0_EUMVA</name>